<keyword evidence="2" id="KW-1185">Reference proteome</keyword>
<name>A0AAV4IHV2_9GAST</name>
<evidence type="ECO:0000313" key="2">
    <source>
        <dbReference type="Proteomes" id="UP000762676"/>
    </source>
</evidence>
<gene>
    <name evidence="1" type="ORF">ElyMa_003031900</name>
</gene>
<dbReference type="Proteomes" id="UP000762676">
    <property type="component" value="Unassembled WGS sequence"/>
</dbReference>
<comment type="caution">
    <text evidence="1">The sequence shown here is derived from an EMBL/GenBank/DDBJ whole genome shotgun (WGS) entry which is preliminary data.</text>
</comment>
<organism evidence="1 2">
    <name type="scientific">Elysia marginata</name>
    <dbReference type="NCBI Taxonomy" id="1093978"/>
    <lineage>
        <taxon>Eukaryota</taxon>
        <taxon>Metazoa</taxon>
        <taxon>Spiralia</taxon>
        <taxon>Lophotrochozoa</taxon>
        <taxon>Mollusca</taxon>
        <taxon>Gastropoda</taxon>
        <taxon>Heterobranchia</taxon>
        <taxon>Euthyneura</taxon>
        <taxon>Panpulmonata</taxon>
        <taxon>Sacoglossa</taxon>
        <taxon>Placobranchoidea</taxon>
        <taxon>Plakobranchidae</taxon>
        <taxon>Elysia</taxon>
    </lineage>
</organism>
<protein>
    <submittedName>
        <fullName evidence="1">Uncharacterized protein</fullName>
    </submittedName>
</protein>
<reference evidence="1 2" key="1">
    <citation type="journal article" date="2021" name="Elife">
        <title>Chloroplast acquisition without the gene transfer in kleptoplastic sea slugs, Plakobranchus ocellatus.</title>
        <authorList>
            <person name="Maeda T."/>
            <person name="Takahashi S."/>
            <person name="Yoshida T."/>
            <person name="Shimamura S."/>
            <person name="Takaki Y."/>
            <person name="Nagai Y."/>
            <person name="Toyoda A."/>
            <person name="Suzuki Y."/>
            <person name="Arimoto A."/>
            <person name="Ishii H."/>
            <person name="Satoh N."/>
            <person name="Nishiyama T."/>
            <person name="Hasebe M."/>
            <person name="Maruyama T."/>
            <person name="Minagawa J."/>
            <person name="Obokata J."/>
            <person name="Shigenobu S."/>
        </authorList>
    </citation>
    <scope>NUCLEOTIDE SEQUENCE [LARGE SCALE GENOMIC DNA]</scope>
</reference>
<dbReference type="EMBL" id="BMAT01006261">
    <property type="protein sequence ID" value="GFS09193.1"/>
    <property type="molecule type" value="Genomic_DNA"/>
</dbReference>
<evidence type="ECO:0000313" key="1">
    <source>
        <dbReference type="EMBL" id="GFS09193.1"/>
    </source>
</evidence>
<proteinExistence type="predicted"/>
<sequence length="141" mass="15503">MYPMPYSSMQETWLCVIINIMIPGACSLLDWRSQVATDAVPSVLDLAWPPHSVKTPAASAQSQVTPAPPIACLAACRVPLVLGAESALAEETEGRGYKRCVEEQKEDQPDVTRLEYLVLDSTSLLVIHERALSEKAEPWRP</sequence>
<accession>A0AAV4IHV2</accession>
<dbReference type="AlphaFoldDB" id="A0AAV4IHV2"/>